<dbReference type="RefSeq" id="WP_222992071.1">
    <property type="nucleotide sequence ID" value="NZ_JAINVV010000011.1"/>
</dbReference>
<comment type="caution">
    <text evidence="1">The sequence shown here is derived from an EMBL/GenBank/DDBJ whole genome shotgun (WGS) entry which is preliminary data.</text>
</comment>
<keyword evidence="2" id="KW-1185">Reference proteome</keyword>
<name>A0ABS7PUD8_9SPHN</name>
<proteinExistence type="predicted"/>
<dbReference type="EMBL" id="JAINVV010000011">
    <property type="protein sequence ID" value="MBY8824962.1"/>
    <property type="molecule type" value="Genomic_DNA"/>
</dbReference>
<organism evidence="1 2">
    <name type="scientific">Sphingomonas colocasiae</name>
    <dbReference type="NCBI Taxonomy" id="1848973"/>
    <lineage>
        <taxon>Bacteria</taxon>
        <taxon>Pseudomonadati</taxon>
        <taxon>Pseudomonadota</taxon>
        <taxon>Alphaproteobacteria</taxon>
        <taxon>Sphingomonadales</taxon>
        <taxon>Sphingomonadaceae</taxon>
        <taxon>Sphingomonas</taxon>
    </lineage>
</organism>
<evidence type="ECO:0000313" key="2">
    <source>
        <dbReference type="Proteomes" id="UP000706039"/>
    </source>
</evidence>
<dbReference type="Proteomes" id="UP000706039">
    <property type="component" value="Unassembled WGS sequence"/>
</dbReference>
<sequence length="135" mass="14904">MKATGSLFLGLLSMMGCSIGKPPADEVAAIEAATAKDACVGPLGRWHRVFSYQARGERVDRNIISVSYIEAGHRGRPAGRVITEPNWKMVMDDAQFRYALGEYDRKAHRFVEWSCGCNFQSEDVEGQIECPPHGA</sequence>
<gene>
    <name evidence="1" type="ORF">K7G82_21845</name>
</gene>
<evidence type="ECO:0000313" key="1">
    <source>
        <dbReference type="EMBL" id="MBY8824962.1"/>
    </source>
</evidence>
<protein>
    <submittedName>
        <fullName evidence="1">Uncharacterized protein</fullName>
    </submittedName>
</protein>
<accession>A0ABS7PUD8</accession>
<reference evidence="1 2" key="1">
    <citation type="submission" date="2021-08" db="EMBL/GenBank/DDBJ databases">
        <authorList>
            <person name="Tuo L."/>
        </authorList>
    </citation>
    <scope>NUCLEOTIDE SEQUENCE [LARGE SCALE GENOMIC DNA]</scope>
    <source>
        <strain evidence="1 2">JCM 31229</strain>
    </source>
</reference>
<dbReference type="PROSITE" id="PS51257">
    <property type="entry name" value="PROKAR_LIPOPROTEIN"/>
    <property type="match status" value="1"/>
</dbReference>